<dbReference type="PANTHER" id="PTHR42920:SF5">
    <property type="entry name" value="EAMA DOMAIN-CONTAINING PROTEIN"/>
    <property type="match status" value="1"/>
</dbReference>
<feature type="transmembrane region" description="Helical" evidence="8">
    <location>
        <begin position="276"/>
        <end position="293"/>
    </location>
</feature>
<feature type="transmembrane region" description="Helical" evidence="8">
    <location>
        <begin position="329"/>
        <end position="350"/>
    </location>
</feature>
<feature type="domain" description="EamA" evidence="9">
    <location>
        <begin position="215"/>
        <end position="347"/>
    </location>
</feature>
<evidence type="ECO:0000256" key="3">
    <source>
        <dbReference type="ARBA" id="ARBA00022475"/>
    </source>
</evidence>
<protein>
    <recommendedName>
        <fullName evidence="9">EamA domain-containing protein</fullName>
    </recommendedName>
</protein>
<feature type="transmembrane region" description="Helical" evidence="8">
    <location>
        <begin position="300"/>
        <end position="323"/>
    </location>
</feature>
<feature type="transmembrane region" description="Helical" evidence="8">
    <location>
        <begin position="56"/>
        <end position="76"/>
    </location>
</feature>
<evidence type="ECO:0000256" key="2">
    <source>
        <dbReference type="ARBA" id="ARBA00007635"/>
    </source>
</evidence>
<dbReference type="EMBL" id="CP151507">
    <property type="protein sequence ID" value="WZN63532.1"/>
    <property type="molecule type" value="Genomic_DNA"/>
</dbReference>
<dbReference type="Pfam" id="PF00892">
    <property type="entry name" value="EamA"/>
    <property type="match status" value="2"/>
</dbReference>
<sequence>MGGGADRTADLDAQDPHDDRHEGLRRIDSKNFKALGLLETSNKPNTNTKTTTTSPVYWGVLLLLLSKLSGCGHIVTTRLLLRLGYFTPANLAVLRNVVTVFFLGALLLLKSDLRKNLKHIASEVRSNWRSVVPGAAGTFVLQTLVMQSLDLIPATNLAVLSLLSPPFLFVIAGFILKTERPTWVRFAGMVAAVAGAVVIIDPTGFEAGDAKATVGNLLCAGTALCYAIIVTVQKHLVASVPAAALQFTFTAYAFPFFVLLAACFGDLGSMALTAESAGGAAIVGVFASLDYYFAFASLKYVSTLLVGLSNSLLPLFVGIATYFVNGERLSWKDLVGAALILAGMVTVIAAKTEQVERAAGRGGGDDADGKALLELDELDRVSRESRAKPTEVP</sequence>
<feature type="transmembrane region" description="Helical" evidence="8">
    <location>
        <begin position="130"/>
        <end position="149"/>
    </location>
</feature>
<comment type="similarity">
    <text evidence="2">Belongs to the drug/metabolite transporter (DMT) superfamily. Plant drug/metabolite exporter (P-DME) (TC 2.A.7.4) family.</text>
</comment>
<feature type="transmembrane region" description="Helical" evidence="8">
    <location>
        <begin position="155"/>
        <end position="176"/>
    </location>
</feature>
<dbReference type="InterPro" id="IPR037185">
    <property type="entry name" value="EmrE-like"/>
</dbReference>
<dbReference type="PANTHER" id="PTHR42920">
    <property type="entry name" value="OS03G0707200 PROTEIN-RELATED"/>
    <property type="match status" value="1"/>
</dbReference>
<keyword evidence="5 8" id="KW-1133">Transmembrane helix</keyword>
<feature type="domain" description="EamA" evidence="9">
    <location>
        <begin position="58"/>
        <end position="200"/>
    </location>
</feature>
<keyword evidence="3" id="KW-1003">Cell membrane</keyword>
<evidence type="ECO:0000313" key="11">
    <source>
        <dbReference type="Proteomes" id="UP001472866"/>
    </source>
</evidence>
<evidence type="ECO:0000256" key="1">
    <source>
        <dbReference type="ARBA" id="ARBA00004651"/>
    </source>
</evidence>
<dbReference type="InterPro" id="IPR000620">
    <property type="entry name" value="EamA_dom"/>
</dbReference>
<feature type="compositionally biased region" description="Basic and acidic residues" evidence="7">
    <location>
        <begin position="7"/>
        <end position="23"/>
    </location>
</feature>
<dbReference type="SUPFAM" id="SSF103481">
    <property type="entry name" value="Multidrug resistance efflux transporter EmrE"/>
    <property type="match status" value="2"/>
</dbReference>
<dbReference type="InterPro" id="IPR051258">
    <property type="entry name" value="Diverse_Substrate_Transporter"/>
</dbReference>
<feature type="transmembrane region" description="Helical" evidence="8">
    <location>
        <begin position="212"/>
        <end position="232"/>
    </location>
</feature>
<evidence type="ECO:0000256" key="4">
    <source>
        <dbReference type="ARBA" id="ARBA00022692"/>
    </source>
</evidence>
<dbReference type="Proteomes" id="UP001472866">
    <property type="component" value="Chromosome 07"/>
</dbReference>
<organism evidence="10 11">
    <name type="scientific">Chloropicon roscoffensis</name>
    <dbReference type="NCBI Taxonomy" id="1461544"/>
    <lineage>
        <taxon>Eukaryota</taxon>
        <taxon>Viridiplantae</taxon>
        <taxon>Chlorophyta</taxon>
        <taxon>Chloropicophyceae</taxon>
        <taxon>Chloropicales</taxon>
        <taxon>Chloropicaceae</taxon>
        <taxon>Chloropicon</taxon>
    </lineage>
</organism>
<evidence type="ECO:0000256" key="5">
    <source>
        <dbReference type="ARBA" id="ARBA00022989"/>
    </source>
</evidence>
<evidence type="ECO:0000256" key="7">
    <source>
        <dbReference type="SAM" id="MobiDB-lite"/>
    </source>
</evidence>
<evidence type="ECO:0000259" key="9">
    <source>
        <dbReference type="Pfam" id="PF00892"/>
    </source>
</evidence>
<dbReference type="AlphaFoldDB" id="A0AAX4PAW9"/>
<keyword evidence="11" id="KW-1185">Reference proteome</keyword>
<evidence type="ECO:0000256" key="6">
    <source>
        <dbReference type="ARBA" id="ARBA00023136"/>
    </source>
</evidence>
<proteinExistence type="inferred from homology"/>
<accession>A0AAX4PAW9</accession>
<keyword evidence="4 8" id="KW-0812">Transmembrane</keyword>
<dbReference type="GO" id="GO:0005886">
    <property type="term" value="C:plasma membrane"/>
    <property type="evidence" value="ECO:0007669"/>
    <property type="project" value="UniProtKB-SubCell"/>
</dbReference>
<feature type="transmembrane region" description="Helical" evidence="8">
    <location>
        <begin position="244"/>
        <end position="264"/>
    </location>
</feature>
<reference evidence="10 11" key="1">
    <citation type="submission" date="2024-03" db="EMBL/GenBank/DDBJ databases">
        <title>Complete genome sequence of the green alga Chloropicon roscoffensis RCC1871.</title>
        <authorList>
            <person name="Lemieux C."/>
            <person name="Pombert J.-F."/>
            <person name="Otis C."/>
            <person name="Turmel M."/>
        </authorList>
    </citation>
    <scope>NUCLEOTIDE SEQUENCE [LARGE SCALE GENOMIC DNA]</scope>
    <source>
        <strain evidence="10 11">RCC1871</strain>
    </source>
</reference>
<feature type="transmembrane region" description="Helical" evidence="8">
    <location>
        <begin position="183"/>
        <end position="200"/>
    </location>
</feature>
<feature type="region of interest" description="Disordered" evidence="7">
    <location>
        <begin position="1"/>
        <end position="23"/>
    </location>
</feature>
<feature type="transmembrane region" description="Helical" evidence="8">
    <location>
        <begin position="88"/>
        <end position="109"/>
    </location>
</feature>
<name>A0AAX4PAW9_9CHLO</name>
<gene>
    <name evidence="10" type="ORF">HKI87_07g50810</name>
</gene>
<evidence type="ECO:0000256" key="8">
    <source>
        <dbReference type="SAM" id="Phobius"/>
    </source>
</evidence>
<keyword evidence="6 8" id="KW-0472">Membrane</keyword>
<evidence type="ECO:0000313" key="10">
    <source>
        <dbReference type="EMBL" id="WZN63532.1"/>
    </source>
</evidence>
<comment type="subcellular location">
    <subcellularLocation>
        <location evidence="1">Cell membrane</location>
        <topology evidence="1">Multi-pass membrane protein</topology>
    </subcellularLocation>
</comment>
<feature type="region of interest" description="Disordered" evidence="7">
    <location>
        <begin position="357"/>
        <end position="393"/>
    </location>
</feature>